<proteinExistence type="predicted"/>
<feature type="domain" description="Cilia- and flagella-associated protein 61 N-terminal" evidence="2">
    <location>
        <begin position="109"/>
        <end position="220"/>
    </location>
</feature>
<evidence type="ECO:0000259" key="2">
    <source>
        <dbReference type="Pfam" id="PF16092"/>
    </source>
</evidence>
<evidence type="ECO:0000313" key="4">
    <source>
        <dbReference type="Proteomes" id="UP000597762"/>
    </source>
</evidence>
<gene>
    <name evidence="3" type="ORF">SPHA_54614</name>
</gene>
<evidence type="ECO:0000313" key="3">
    <source>
        <dbReference type="EMBL" id="CAE1301762.1"/>
    </source>
</evidence>
<dbReference type="PANTHER" id="PTHR21178:SF8">
    <property type="entry name" value="CILIA- AND FLAGELLA-ASSOCIATED PROTEIN 61"/>
    <property type="match status" value="1"/>
</dbReference>
<dbReference type="Proteomes" id="UP000597762">
    <property type="component" value="Unassembled WGS sequence"/>
</dbReference>
<feature type="transmembrane region" description="Helical" evidence="1">
    <location>
        <begin position="16"/>
        <end position="38"/>
    </location>
</feature>
<dbReference type="AlphaFoldDB" id="A0A812DEB3"/>
<comment type="caution">
    <text evidence="3">The sequence shown here is derived from an EMBL/GenBank/DDBJ whole genome shotgun (WGS) entry which is preliminary data.</text>
</comment>
<dbReference type="PANTHER" id="PTHR21178">
    <property type="entry name" value="CILIA- AND FLAGELLA-ASSOCIATED PROTEIN 61"/>
    <property type="match status" value="1"/>
</dbReference>
<sequence length="223" mass="25494">MNYSLHLFADIDESRLMVLTMLVVVANTWDNIFPYFYFPASYPYFSSSTWVLAIGAHCSLLGQLLLGRVGTGLLVPLISSLLLSAPFLPGQFLLKCPAILHSQHLRHLQLTAKCPATPQDQHFRDATLADYFRPLKLKEDATVPKDYAIFATYRYEHSPVLYVRKARVEDNDDVTPLFNSMSETLKDKYGDYYVAELIEAQDEHMHCLVAEASKKAFFFFFLH</sequence>
<name>A0A812DEB3_ACAPH</name>
<protein>
    <recommendedName>
        <fullName evidence="2">Cilia- and flagella-associated protein 61 N-terminal domain-containing protein</fullName>
    </recommendedName>
</protein>
<keyword evidence="4" id="KW-1185">Reference proteome</keyword>
<keyword evidence="1" id="KW-1133">Transmembrane helix</keyword>
<dbReference type="InterPro" id="IPR038884">
    <property type="entry name" value="CFAP61"/>
</dbReference>
<dbReference type="OrthoDB" id="6120465at2759"/>
<accession>A0A812DEB3</accession>
<dbReference type="EMBL" id="CAHIKZ030003558">
    <property type="protein sequence ID" value="CAE1301762.1"/>
    <property type="molecule type" value="Genomic_DNA"/>
</dbReference>
<dbReference type="InterPro" id="IPR032151">
    <property type="entry name" value="CFAP61_N"/>
</dbReference>
<reference evidence="3" key="1">
    <citation type="submission" date="2021-01" db="EMBL/GenBank/DDBJ databases">
        <authorList>
            <person name="Li R."/>
            <person name="Bekaert M."/>
        </authorList>
    </citation>
    <scope>NUCLEOTIDE SEQUENCE</scope>
    <source>
        <strain evidence="3">Farmed</strain>
    </source>
</reference>
<keyword evidence="1" id="KW-0472">Membrane</keyword>
<keyword evidence="1" id="KW-0812">Transmembrane</keyword>
<organism evidence="3 4">
    <name type="scientific">Acanthosepion pharaonis</name>
    <name type="common">Pharaoh cuttlefish</name>
    <name type="synonym">Sepia pharaonis</name>
    <dbReference type="NCBI Taxonomy" id="158019"/>
    <lineage>
        <taxon>Eukaryota</taxon>
        <taxon>Metazoa</taxon>
        <taxon>Spiralia</taxon>
        <taxon>Lophotrochozoa</taxon>
        <taxon>Mollusca</taxon>
        <taxon>Cephalopoda</taxon>
        <taxon>Coleoidea</taxon>
        <taxon>Decapodiformes</taxon>
        <taxon>Sepiida</taxon>
        <taxon>Sepiina</taxon>
        <taxon>Sepiidae</taxon>
        <taxon>Acanthosepion</taxon>
    </lineage>
</organism>
<feature type="transmembrane region" description="Helical" evidence="1">
    <location>
        <begin position="44"/>
        <end position="66"/>
    </location>
</feature>
<dbReference type="Pfam" id="PF16092">
    <property type="entry name" value="CFAP61_N"/>
    <property type="match status" value="1"/>
</dbReference>
<evidence type="ECO:0000256" key="1">
    <source>
        <dbReference type="SAM" id="Phobius"/>
    </source>
</evidence>